<evidence type="ECO:0000313" key="2">
    <source>
        <dbReference type="EMBL" id="SQI53289.1"/>
    </source>
</evidence>
<organism evidence="2 3">
    <name type="scientific">Lederbergia lenta</name>
    <name type="common">Bacillus lentus</name>
    <dbReference type="NCBI Taxonomy" id="1467"/>
    <lineage>
        <taxon>Bacteria</taxon>
        <taxon>Bacillati</taxon>
        <taxon>Bacillota</taxon>
        <taxon>Bacilli</taxon>
        <taxon>Bacillales</taxon>
        <taxon>Bacillaceae</taxon>
        <taxon>Lederbergia</taxon>
    </lineage>
</organism>
<feature type="transmembrane region" description="Helical" evidence="1">
    <location>
        <begin position="26"/>
        <end position="48"/>
    </location>
</feature>
<sequence length="165" mass="19045">MITEVNPRKFNIILVTNVLYGMRNFLVFHMLFCLAVFMILVLFANSFLGNLFLMIYGNFILSMVLHEFGHLIPYLLFTKCRQFFIIKSSLFELSIVTKEISRLQNIIIAFSGPAICLFVGVAVIKANLLIGLVYCFHIVNYYPTLQDGENILKNIIRSRKKHESI</sequence>
<keyword evidence="3" id="KW-1185">Reference proteome</keyword>
<proteinExistence type="predicted"/>
<keyword evidence="1" id="KW-0472">Membrane</keyword>
<protein>
    <recommendedName>
        <fullName evidence="4">Zincin peptidase</fullName>
    </recommendedName>
</protein>
<evidence type="ECO:0008006" key="4">
    <source>
        <dbReference type="Google" id="ProtNLM"/>
    </source>
</evidence>
<name>A0A2X4VSQ7_LEDLE</name>
<dbReference type="AlphaFoldDB" id="A0A2X4VSQ7"/>
<dbReference type="Proteomes" id="UP000249134">
    <property type="component" value="Chromosome 1"/>
</dbReference>
<gene>
    <name evidence="2" type="ORF">NCTC4824_00788</name>
</gene>
<reference evidence="2 3" key="1">
    <citation type="submission" date="2018-06" db="EMBL/GenBank/DDBJ databases">
        <authorList>
            <consortium name="Pathogen Informatics"/>
            <person name="Doyle S."/>
        </authorList>
    </citation>
    <scope>NUCLEOTIDE SEQUENCE [LARGE SCALE GENOMIC DNA]</scope>
    <source>
        <strain evidence="2 3">NCTC4824</strain>
    </source>
</reference>
<dbReference type="EMBL" id="LS483476">
    <property type="protein sequence ID" value="SQI53289.1"/>
    <property type="molecule type" value="Genomic_DNA"/>
</dbReference>
<dbReference type="STRING" id="1348624.GCA_001591545_03470"/>
<keyword evidence="1" id="KW-0812">Transmembrane</keyword>
<keyword evidence="1" id="KW-1133">Transmembrane helix</keyword>
<accession>A0A2X4VSQ7</accession>
<dbReference type="KEGG" id="blen:NCTC4824_00788"/>
<feature type="transmembrane region" description="Helical" evidence="1">
    <location>
        <begin position="106"/>
        <end position="139"/>
    </location>
</feature>
<evidence type="ECO:0000256" key="1">
    <source>
        <dbReference type="SAM" id="Phobius"/>
    </source>
</evidence>
<feature type="transmembrane region" description="Helical" evidence="1">
    <location>
        <begin position="54"/>
        <end position="77"/>
    </location>
</feature>
<evidence type="ECO:0000313" key="3">
    <source>
        <dbReference type="Proteomes" id="UP000249134"/>
    </source>
</evidence>